<accession>A0A0K0D0X3</accession>
<keyword evidence="1" id="KW-1185">Reference proteome</keyword>
<protein>
    <submittedName>
        <fullName evidence="2">40S ribosomal protein S15a</fullName>
    </submittedName>
</protein>
<name>A0A0K0D0X3_ANGCA</name>
<dbReference type="STRING" id="6313.A0A0K0D0X3"/>
<proteinExistence type="predicted"/>
<reference evidence="2" key="2">
    <citation type="submission" date="2017-02" db="UniProtKB">
        <authorList>
            <consortium name="WormBaseParasite"/>
        </authorList>
    </citation>
    <scope>IDENTIFICATION</scope>
</reference>
<evidence type="ECO:0000313" key="1">
    <source>
        <dbReference type="Proteomes" id="UP000035642"/>
    </source>
</evidence>
<sequence length="80" mass="9184">MEDQNVLLFKKDELCNIGNHRPICLLFVVQKLFTRVILNGIGRTLEEGQPCEKAGIRKGFGTMDHVHTITRLIEVSQEYK</sequence>
<dbReference type="Proteomes" id="UP000035642">
    <property type="component" value="Unassembled WGS sequence"/>
</dbReference>
<reference evidence="1" key="1">
    <citation type="submission" date="2012-09" db="EMBL/GenBank/DDBJ databases">
        <authorList>
            <person name="Martin A.A."/>
        </authorList>
    </citation>
    <scope>NUCLEOTIDE SEQUENCE</scope>
</reference>
<evidence type="ECO:0000313" key="2">
    <source>
        <dbReference type="WBParaSite" id="ACAC_0000371801-mRNA-1"/>
    </source>
</evidence>
<organism evidence="1 2">
    <name type="scientific">Angiostrongylus cantonensis</name>
    <name type="common">Rat lungworm</name>
    <dbReference type="NCBI Taxonomy" id="6313"/>
    <lineage>
        <taxon>Eukaryota</taxon>
        <taxon>Metazoa</taxon>
        <taxon>Ecdysozoa</taxon>
        <taxon>Nematoda</taxon>
        <taxon>Chromadorea</taxon>
        <taxon>Rhabditida</taxon>
        <taxon>Rhabditina</taxon>
        <taxon>Rhabditomorpha</taxon>
        <taxon>Strongyloidea</taxon>
        <taxon>Metastrongylidae</taxon>
        <taxon>Angiostrongylus</taxon>
    </lineage>
</organism>
<dbReference type="WBParaSite" id="ACAC_0000371801-mRNA-1">
    <property type="protein sequence ID" value="ACAC_0000371801-mRNA-1"/>
    <property type="gene ID" value="ACAC_0000371801"/>
</dbReference>
<dbReference type="AlphaFoldDB" id="A0A0K0D0X3"/>